<reference evidence="1 2" key="1">
    <citation type="journal article" date="2018" name="Sci. Rep.">
        <title>Comparative analysis of the Pocillopora damicornis genome highlights role of immune system in coral evolution.</title>
        <authorList>
            <person name="Cunning R."/>
            <person name="Bay R.A."/>
            <person name="Gillette P."/>
            <person name="Baker A.C."/>
            <person name="Traylor-Knowles N."/>
        </authorList>
    </citation>
    <scope>NUCLEOTIDE SEQUENCE [LARGE SCALE GENOMIC DNA]</scope>
    <source>
        <strain evidence="1">RSMAS</strain>
        <tissue evidence="1">Whole animal</tissue>
    </source>
</reference>
<gene>
    <name evidence="1" type="ORF">pdam_00007379</name>
</gene>
<dbReference type="EMBL" id="RCHS01000065">
    <property type="protein sequence ID" value="RMX61260.1"/>
    <property type="molecule type" value="Genomic_DNA"/>
</dbReference>
<evidence type="ECO:0000313" key="2">
    <source>
        <dbReference type="Proteomes" id="UP000275408"/>
    </source>
</evidence>
<dbReference type="Proteomes" id="UP000275408">
    <property type="component" value="Unassembled WGS sequence"/>
</dbReference>
<organism evidence="1 2">
    <name type="scientific">Pocillopora damicornis</name>
    <name type="common">Cauliflower coral</name>
    <name type="synonym">Millepora damicornis</name>
    <dbReference type="NCBI Taxonomy" id="46731"/>
    <lineage>
        <taxon>Eukaryota</taxon>
        <taxon>Metazoa</taxon>
        <taxon>Cnidaria</taxon>
        <taxon>Anthozoa</taxon>
        <taxon>Hexacorallia</taxon>
        <taxon>Scleractinia</taxon>
        <taxon>Astrocoeniina</taxon>
        <taxon>Pocilloporidae</taxon>
        <taxon>Pocillopora</taxon>
    </lineage>
</organism>
<keyword evidence="2" id="KW-1185">Reference proteome</keyword>
<accession>A0A3M6V5V4</accession>
<evidence type="ECO:0000313" key="1">
    <source>
        <dbReference type="EMBL" id="RMX61260.1"/>
    </source>
</evidence>
<protein>
    <submittedName>
        <fullName evidence="1">Uncharacterized protein</fullName>
    </submittedName>
</protein>
<dbReference type="AlphaFoldDB" id="A0A3M6V5V4"/>
<proteinExistence type="predicted"/>
<sequence>MHPGNPLSRSQLDEDVTDLAMYRYDAQGPFTFDGEDDVVIEHVISNNGDTLKSFVLENMDPLSQSRKMGIYLYMKALELSTFLRVNGGDLDFFSLRGWSYAFDLINASVVCRPTRSPKRR</sequence>
<name>A0A3M6V5V4_POCDA</name>
<comment type="caution">
    <text evidence="1">The sequence shown here is derived from an EMBL/GenBank/DDBJ whole genome shotgun (WGS) entry which is preliminary data.</text>
</comment>